<sequence>MKPLRGRAMIASAMSRVRPAGRRTAGAEEVRVESTVPSAPSSADGARNGAPNAPYSLIGW</sequence>
<name>A0A4V2S060_9ACTN</name>
<proteinExistence type="predicted"/>
<dbReference type="AlphaFoldDB" id="A0A4V2S060"/>
<keyword evidence="3" id="KW-1185">Reference proteome</keyword>
<organism evidence="2 3">
    <name type="scientific">Kribbella steppae</name>
    <dbReference type="NCBI Taxonomy" id="2512223"/>
    <lineage>
        <taxon>Bacteria</taxon>
        <taxon>Bacillati</taxon>
        <taxon>Actinomycetota</taxon>
        <taxon>Actinomycetes</taxon>
        <taxon>Propionibacteriales</taxon>
        <taxon>Kribbellaceae</taxon>
        <taxon>Kribbella</taxon>
    </lineage>
</organism>
<protein>
    <submittedName>
        <fullName evidence="2">Uncharacterized protein</fullName>
    </submittedName>
</protein>
<reference evidence="2 3" key="1">
    <citation type="journal article" date="2015" name="Stand. Genomic Sci.">
        <title>Genomic Encyclopedia of Bacterial and Archaeal Type Strains, Phase III: the genomes of soil and plant-associated and newly described type strains.</title>
        <authorList>
            <person name="Whitman W.B."/>
            <person name="Woyke T."/>
            <person name="Klenk H.P."/>
            <person name="Zhou Y."/>
            <person name="Lilburn T.G."/>
            <person name="Beck B.J."/>
            <person name="De Vos P."/>
            <person name="Vandamme P."/>
            <person name="Eisen J.A."/>
            <person name="Garrity G."/>
            <person name="Hugenholtz P."/>
            <person name="Kyrpides N.C."/>
        </authorList>
    </citation>
    <scope>NUCLEOTIDE SEQUENCE [LARGE SCALE GENOMIC DNA]</scope>
    <source>
        <strain evidence="2 3">VKM Ac-2572</strain>
    </source>
</reference>
<feature type="region of interest" description="Disordered" evidence="1">
    <location>
        <begin position="17"/>
        <end position="60"/>
    </location>
</feature>
<evidence type="ECO:0000313" key="3">
    <source>
        <dbReference type="Proteomes" id="UP000294508"/>
    </source>
</evidence>
<dbReference type="Proteomes" id="UP000294508">
    <property type="component" value="Unassembled WGS sequence"/>
</dbReference>
<evidence type="ECO:0000313" key="2">
    <source>
        <dbReference type="EMBL" id="TCO30336.1"/>
    </source>
</evidence>
<evidence type="ECO:0000256" key="1">
    <source>
        <dbReference type="SAM" id="MobiDB-lite"/>
    </source>
</evidence>
<gene>
    <name evidence="2" type="ORF">EV652_105330</name>
</gene>
<accession>A0A4V2S060</accession>
<dbReference type="RefSeq" id="WP_132210004.1">
    <property type="nucleotide sequence ID" value="NZ_SLWN01000005.1"/>
</dbReference>
<dbReference type="EMBL" id="SLWN01000005">
    <property type="protein sequence ID" value="TCO30336.1"/>
    <property type="molecule type" value="Genomic_DNA"/>
</dbReference>
<comment type="caution">
    <text evidence="2">The sequence shown here is derived from an EMBL/GenBank/DDBJ whole genome shotgun (WGS) entry which is preliminary data.</text>
</comment>